<proteinExistence type="inferred from homology"/>
<dbReference type="Proteomes" id="UP000291289">
    <property type="component" value="Unassembled WGS sequence"/>
</dbReference>
<evidence type="ECO:0000256" key="1">
    <source>
        <dbReference type="ARBA" id="ARBA00005336"/>
    </source>
</evidence>
<feature type="transmembrane region" description="Helical" evidence="4">
    <location>
        <begin position="1001"/>
        <end position="1022"/>
    </location>
</feature>
<dbReference type="InterPro" id="IPR036962">
    <property type="entry name" value="Glyco_hydro_3_N_sf"/>
</dbReference>
<dbReference type="PANTHER" id="PTHR42715:SF10">
    <property type="entry name" value="BETA-GLUCOSIDASE"/>
    <property type="match status" value="1"/>
</dbReference>
<evidence type="ECO:0000313" key="7">
    <source>
        <dbReference type="EMBL" id="TCD54231.1"/>
    </source>
</evidence>
<feature type="compositionally biased region" description="Polar residues" evidence="3">
    <location>
        <begin position="1042"/>
        <end position="1063"/>
    </location>
</feature>
<dbReference type="PRINTS" id="PR00133">
    <property type="entry name" value="GLHYDRLASE3"/>
</dbReference>
<comment type="similarity">
    <text evidence="1">Belongs to the glycosyl hydrolase 3 family.</text>
</comment>
<dbReference type="InterPro" id="IPR001764">
    <property type="entry name" value="Glyco_hydro_3_N"/>
</dbReference>
<evidence type="ECO:0000313" key="8">
    <source>
        <dbReference type="Proteomes" id="UP000291289"/>
    </source>
</evidence>
<dbReference type="SMART" id="SM01217">
    <property type="entry name" value="Fn3_like"/>
    <property type="match status" value="1"/>
</dbReference>
<dbReference type="GO" id="GO:0005975">
    <property type="term" value="P:carbohydrate metabolic process"/>
    <property type="evidence" value="ECO:0007669"/>
    <property type="project" value="InterPro"/>
</dbReference>
<dbReference type="InterPro" id="IPR036881">
    <property type="entry name" value="Glyco_hydro_3_C_sf"/>
</dbReference>
<dbReference type="InterPro" id="IPR017853">
    <property type="entry name" value="GH"/>
</dbReference>
<dbReference type="OrthoDB" id="3187421at2"/>
<keyword evidence="5" id="KW-0732">Signal</keyword>
<keyword evidence="8" id="KW-1185">Reference proteome</keyword>
<dbReference type="EMBL" id="RXLP01000019">
    <property type="protein sequence ID" value="TCD54231.1"/>
    <property type="molecule type" value="Genomic_DNA"/>
</dbReference>
<accession>A0A4R0QXN1</accession>
<protein>
    <submittedName>
        <fullName evidence="7">Beta-glucosidase-related glycosidase</fullName>
    </submittedName>
</protein>
<dbReference type="RefSeq" id="WP_131283872.1">
    <property type="nucleotide sequence ID" value="NZ_RXLP01000019.1"/>
</dbReference>
<name>A0A4R0QXN1_9BIFI</name>
<dbReference type="PANTHER" id="PTHR42715">
    <property type="entry name" value="BETA-GLUCOSIDASE"/>
    <property type="match status" value="1"/>
</dbReference>
<dbReference type="Gene3D" id="2.60.40.10">
    <property type="entry name" value="Immunoglobulins"/>
    <property type="match status" value="1"/>
</dbReference>
<dbReference type="InterPro" id="IPR013783">
    <property type="entry name" value="Ig-like_fold"/>
</dbReference>
<dbReference type="GO" id="GO:0004553">
    <property type="term" value="F:hydrolase activity, hydrolyzing O-glycosyl compounds"/>
    <property type="evidence" value="ECO:0007669"/>
    <property type="project" value="InterPro"/>
</dbReference>
<evidence type="ECO:0000256" key="4">
    <source>
        <dbReference type="SAM" id="Phobius"/>
    </source>
</evidence>
<evidence type="ECO:0000256" key="2">
    <source>
        <dbReference type="ARBA" id="ARBA00022801"/>
    </source>
</evidence>
<evidence type="ECO:0000256" key="5">
    <source>
        <dbReference type="SAM" id="SignalP"/>
    </source>
</evidence>
<dbReference type="Gene3D" id="3.20.20.300">
    <property type="entry name" value="Glycoside hydrolase, family 3, N-terminal domain"/>
    <property type="match status" value="1"/>
</dbReference>
<dbReference type="InterPro" id="IPR002772">
    <property type="entry name" value="Glyco_hydro_3_C"/>
</dbReference>
<evidence type="ECO:0000259" key="6">
    <source>
        <dbReference type="SMART" id="SM01217"/>
    </source>
</evidence>
<evidence type="ECO:0000256" key="3">
    <source>
        <dbReference type="SAM" id="MobiDB-lite"/>
    </source>
</evidence>
<keyword evidence="2" id="KW-0378">Hydrolase</keyword>
<reference evidence="7 8" key="1">
    <citation type="submission" date="2018-12" db="EMBL/GenBank/DDBJ databases">
        <title>Alloscrdovia theropitheci sp. nov: a novel taxon from the feces of the bleeding-herat monkey (Theropithecus geleda).</title>
        <authorList>
            <person name="Modesto M."/>
        </authorList>
    </citation>
    <scope>NUCLEOTIDE SEQUENCE [LARGE SCALE GENOMIC DNA]</scope>
    <source>
        <strain evidence="7 8">GLDI4/2</strain>
    </source>
</reference>
<feature type="domain" description="Fibronectin type III-like" evidence="6">
    <location>
        <begin position="453"/>
        <end position="537"/>
    </location>
</feature>
<comment type="caution">
    <text evidence="7">The sequence shown here is derived from an EMBL/GenBank/DDBJ whole genome shotgun (WGS) entry which is preliminary data.</text>
</comment>
<dbReference type="Pfam" id="PF14310">
    <property type="entry name" value="Fn3-like"/>
    <property type="match status" value="1"/>
</dbReference>
<dbReference type="SUPFAM" id="SSF51445">
    <property type="entry name" value="(Trans)glycosidases"/>
    <property type="match status" value="1"/>
</dbReference>
<feature type="region of interest" description="Disordered" evidence="3">
    <location>
        <begin position="1038"/>
        <end position="1074"/>
    </location>
</feature>
<dbReference type="SUPFAM" id="SSF52279">
    <property type="entry name" value="Beta-D-glucan exohydrolase, C-terminal domain"/>
    <property type="match status" value="1"/>
</dbReference>
<feature type="region of interest" description="Disordered" evidence="3">
    <location>
        <begin position="230"/>
        <end position="255"/>
    </location>
</feature>
<keyword evidence="7" id="KW-0326">Glycosidase</keyword>
<feature type="chain" id="PRO_5020922534" evidence="5">
    <location>
        <begin position="33"/>
        <end position="1074"/>
    </location>
</feature>
<dbReference type="Pfam" id="PF01915">
    <property type="entry name" value="Glyco_hydro_3_C"/>
    <property type="match status" value="1"/>
</dbReference>
<dbReference type="Pfam" id="PF00933">
    <property type="entry name" value="Glyco_hydro_3"/>
    <property type="match status" value="1"/>
</dbReference>
<dbReference type="InterPro" id="IPR026891">
    <property type="entry name" value="Fn3-like"/>
</dbReference>
<keyword evidence="4" id="KW-1133">Transmembrane helix</keyword>
<dbReference type="Gene3D" id="3.40.50.1700">
    <property type="entry name" value="Glycoside hydrolase family 3 C-terminal domain"/>
    <property type="match status" value="1"/>
</dbReference>
<sequence length="1074" mass="116522">MKRGTKVRAFRGVTTACAAVLALSVTATSAVAGFRTDINRFLGTHSTEWTSDPNADPSKTYTYKSDYTNTKDLVLAARDLGERVSEEGSVLLKNNGALPLTPAETGKISLLGFSSYNPVQGGDMGSSVSINKGTDADTVDMVQAFKEKGFTINPTLEKMYDSMKDQFTTEINNWGNISTVTRITAPMIGAPFTSKEPSQEALDKQDPQWKASLADNNVMIVTIARSSGENRNYTPGTAGVDPQQKLNQSDPLGLSDDERNLINAAVTAKQENGGKVIVLVNAANAMQLQEVQDNAGVDAIMQIGLPGAYGFYGIADLLSGAATPSGHLSDTWVSNNQSTPAAVNYGDYQWKNADPRHNINSELVQAEGIYTGYKYYETRYMDVINGAGNASSTKGSTDGSGWDYYKEVTYPFGYGMSYTTFSQTLDDVSVNLNEKTVTAHVTVTNTGAYAGKDVAQLYVSTPYTDYDKRNNVEKAGVQLLDYAKTKELQPGESQTLTITADAQYMASWDSSAKNAAGTKGNYILDAGQYTFALGNGAHAAANNVLTARGEGASDGVRGNTSETAQWSLDALDTTTFASTKNGTKVENQLADADLNKWMPGTVTYLSRSDWDKTWPKVYEGLTATDDMLKAGLTNDTYQISANSEEKATTWGASGDLTLADLKGVKSPDDKKMTELMNQMKLSEAMIRTAFGGTSTKPLVSISSPEVIQNDGPNGFASYPLGQYANKDKSSGDPYAIDANDKNANYSMGILANESILGQTFSKELAQEWGKLLGNYSIWANTTILWGLGTNLHRNAYNARNHEYFSEDPMLTALQATAAVQGGQEYGIILAAKHYAFNDTEINRIGIAVFMNEQKAREGELRAHQSEVEDGHILGMMTGYNRIGVTAANANTGLMLNILRKEWGFQGLLSEDFIMDNEYKNLRAAAFNGITMTTSTGEDSMQAVEKQWPYWNERDVSQDSRLSAALKRNMTWQYYAFANSNAMDGLNDTSRLHNVRTWYDNVLTAMTVAASVLTLAGAVMYILNRRKYAIEGRSLDESVAAGSASNSENMNADEAQSQTASEVASENAVETEKEN</sequence>
<feature type="signal peptide" evidence="5">
    <location>
        <begin position="1"/>
        <end position="32"/>
    </location>
</feature>
<dbReference type="InterPro" id="IPR050288">
    <property type="entry name" value="Cellulose_deg_GH3"/>
</dbReference>
<gene>
    <name evidence="7" type="ORF">EJ419_04105</name>
</gene>
<dbReference type="AlphaFoldDB" id="A0A4R0QXN1"/>
<keyword evidence="4" id="KW-0472">Membrane</keyword>
<keyword evidence="4" id="KW-0812">Transmembrane</keyword>
<organism evidence="7 8">
    <name type="scientific">Alloscardovia theropitheci</name>
    <dbReference type="NCBI Taxonomy" id="2496842"/>
    <lineage>
        <taxon>Bacteria</taxon>
        <taxon>Bacillati</taxon>
        <taxon>Actinomycetota</taxon>
        <taxon>Actinomycetes</taxon>
        <taxon>Bifidobacteriales</taxon>
        <taxon>Bifidobacteriaceae</taxon>
        <taxon>Alloscardovia</taxon>
    </lineage>
</organism>